<protein>
    <recommendedName>
        <fullName evidence="1">KRAB domain-containing protein</fullName>
    </recommendedName>
</protein>
<organism evidence="2 3">
    <name type="scientific">Vombatus ursinus</name>
    <name type="common">Common wombat</name>
    <dbReference type="NCBI Taxonomy" id="29139"/>
    <lineage>
        <taxon>Eukaryota</taxon>
        <taxon>Metazoa</taxon>
        <taxon>Chordata</taxon>
        <taxon>Craniata</taxon>
        <taxon>Vertebrata</taxon>
        <taxon>Euteleostomi</taxon>
        <taxon>Mammalia</taxon>
        <taxon>Metatheria</taxon>
        <taxon>Diprotodontia</taxon>
        <taxon>Vombatidae</taxon>
        <taxon>Vombatus</taxon>
    </lineage>
</organism>
<dbReference type="Pfam" id="PF01352">
    <property type="entry name" value="KRAB"/>
    <property type="match status" value="1"/>
</dbReference>
<dbReference type="GeneTree" id="ENSGT00950000182890"/>
<gene>
    <name evidence="2" type="primary">LOC114049065</name>
</gene>
<dbReference type="PROSITE" id="PS50805">
    <property type="entry name" value="KRAB"/>
    <property type="match status" value="1"/>
</dbReference>
<reference evidence="2" key="3">
    <citation type="submission" date="2025-09" db="UniProtKB">
        <authorList>
            <consortium name="Ensembl"/>
        </authorList>
    </citation>
    <scope>IDENTIFICATION</scope>
</reference>
<name>A0A4X2KYI5_VOMUR</name>
<keyword evidence="3" id="KW-1185">Reference proteome</keyword>
<dbReference type="Gene3D" id="6.10.140.140">
    <property type="match status" value="1"/>
</dbReference>
<dbReference type="InterPro" id="IPR050169">
    <property type="entry name" value="Krueppel_C2H2_ZnF"/>
</dbReference>
<dbReference type="InterPro" id="IPR001909">
    <property type="entry name" value="KRAB"/>
</dbReference>
<dbReference type="AlphaFoldDB" id="A0A4X2KYI5"/>
<dbReference type="Proteomes" id="UP000314987">
    <property type="component" value="Unassembled WGS sequence"/>
</dbReference>
<dbReference type="PANTHER" id="PTHR23232">
    <property type="entry name" value="KRAB DOMAIN C2H2 ZINC FINGER"/>
    <property type="match status" value="1"/>
</dbReference>
<reference evidence="2" key="2">
    <citation type="submission" date="2025-08" db="UniProtKB">
        <authorList>
            <consortium name="Ensembl"/>
        </authorList>
    </citation>
    <scope>IDENTIFICATION</scope>
</reference>
<dbReference type="InterPro" id="IPR036051">
    <property type="entry name" value="KRAB_dom_sf"/>
</dbReference>
<sequence length="154" mass="17745">MKAGKESMTFKDVTVEFTWEEWRQLDHAQRDLYRNVMMENYENLISVGIFVSKLDVISLLERGEASWVSEGEVPRSTYSDSLNLDSWSETKNWSLIQSICHIPSLKKRLPVDILQNAKMGESVAHDVVLQKQLGNQETHSRNVTIIHRTILNKG</sequence>
<dbReference type="GO" id="GO:0006355">
    <property type="term" value="P:regulation of DNA-templated transcription"/>
    <property type="evidence" value="ECO:0007669"/>
    <property type="project" value="InterPro"/>
</dbReference>
<dbReference type="PANTHER" id="PTHR23232:SF168">
    <property type="entry name" value="KRAB DOMAIN-CONTAINING PROTEIN"/>
    <property type="match status" value="1"/>
</dbReference>
<evidence type="ECO:0000259" key="1">
    <source>
        <dbReference type="PROSITE" id="PS50805"/>
    </source>
</evidence>
<evidence type="ECO:0000313" key="2">
    <source>
        <dbReference type="Ensembl" id="ENSVURP00010015106.1"/>
    </source>
</evidence>
<accession>A0A4X2KYI5</accession>
<dbReference type="SMART" id="SM00349">
    <property type="entry name" value="KRAB"/>
    <property type="match status" value="1"/>
</dbReference>
<dbReference type="SUPFAM" id="SSF109640">
    <property type="entry name" value="KRAB domain (Kruppel-associated box)"/>
    <property type="match status" value="1"/>
</dbReference>
<dbReference type="CDD" id="cd07765">
    <property type="entry name" value="KRAB_A-box"/>
    <property type="match status" value="1"/>
</dbReference>
<feature type="domain" description="KRAB" evidence="1">
    <location>
        <begin position="8"/>
        <end position="79"/>
    </location>
</feature>
<dbReference type="Ensembl" id="ENSVURT00010017167.1">
    <property type="protein sequence ID" value="ENSVURP00010015106.1"/>
    <property type="gene ID" value="ENSVURG00010011556.1"/>
</dbReference>
<proteinExistence type="predicted"/>
<evidence type="ECO:0000313" key="3">
    <source>
        <dbReference type="Proteomes" id="UP000314987"/>
    </source>
</evidence>
<reference evidence="3" key="1">
    <citation type="submission" date="2018-12" db="EMBL/GenBank/DDBJ databases">
        <authorList>
            <person name="Yazar S."/>
        </authorList>
    </citation>
    <scope>NUCLEOTIDE SEQUENCE [LARGE SCALE GENOMIC DNA]</scope>
</reference>